<evidence type="ECO:0000256" key="1">
    <source>
        <dbReference type="ARBA" id="ARBA00004141"/>
    </source>
</evidence>
<accession>A0AAV7K8D0</accession>
<evidence type="ECO:0000256" key="6">
    <source>
        <dbReference type="ARBA" id="ARBA00023180"/>
    </source>
</evidence>
<dbReference type="InterPro" id="IPR008795">
    <property type="entry name" value="Prominin"/>
</dbReference>
<dbReference type="AlphaFoldDB" id="A0AAV7K8D0"/>
<name>A0AAV7K8D0_9METZ</name>
<keyword evidence="3 7" id="KW-0812">Transmembrane</keyword>
<proteinExistence type="inferred from homology"/>
<keyword evidence="4 7" id="KW-1133">Transmembrane helix</keyword>
<organism evidence="9 10">
    <name type="scientific">Oopsacas minuta</name>
    <dbReference type="NCBI Taxonomy" id="111878"/>
    <lineage>
        <taxon>Eukaryota</taxon>
        <taxon>Metazoa</taxon>
        <taxon>Porifera</taxon>
        <taxon>Hexactinellida</taxon>
        <taxon>Hexasterophora</taxon>
        <taxon>Lyssacinosida</taxon>
        <taxon>Leucopsacidae</taxon>
        <taxon>Oopsacas</taxon>
    </lineage>
</organism>
<protein>
    <submittedName>
        <fullName evidence="9">Prominin-1-A-like</fullName>
    </submittedName>
</protein>
<feature type="transmembrane region" description="Helical" evidence="7">
    <location>
        <begin position="475"/>
        <end position="504"/>
    </location>
</feature>
<dbReference type="GO" id="GO:0016020">
    <property type="term" value="C:membrane"/>
    <property type="evidence" value="ECO:0007669"/>
    <property type="project" value="UniProtKB-SubCell"/>
</dbReference>
<evidence type="ECO:0000256" key="5">
    <source>
        <dbReference type="ARBA" id="ARBA00023136"/>
    </source>
</evidence>
<keyword evidence="5 7" id="KW-0472">Membrane</keyword>
<evidence type="ECO:0000313" key="10">
    <source>
        <dbReference type="Proteomes" id="UP001165289"/>
    </source>
</evidence>
<feature type="transmembrane region" description="Helical" evidence="7">
    <location>
        <begin position="109"/>
        <end position="140"/>
    </location>
</feature>
<dbReference type="Pfam" id="PF05478">
    <property type="entry name" value="Prominin"/>
    <property type="match status" value="1"/>
</dbReference>
<evidence type="ECO:0000256" key="4">
    <source>
        <dbReference type="ARBA" id="ARBA00022989"/>
    </source>
</evidence>
<evidence type="ECO:0000313" key="9">
    <source>
        <dbReference type="EMBL" id="KAI6657271.1"/>
    </source>
</evidence>
<evidence type="ECO:0000256" key="8">
    <source>
        <dbReference type="SAM" id="SignalP"/>
    </source>
</evidence>
<comment type="caution">
    <text evidence="9">The sequence shown here is derived from an EMBL/GenBank/DDBJ whole genome shotgun (WGS) entry which is preliminary data.</text>
</comment>
<dbReference type="PANTHER" id="PTHR22730">
    <property type="entry name" value="PROMININ PROM PROTEIN"/>
    <property type="match status" value="1"/>
</dbReference>
<dbReference type="Proteomes" id="UP001165289">
    <property type="component" value="Unassembled WGS sequence"/>
</dbReference>
<comment type="subcellular location">
    <subcellularLocation>
        <location evidence="1">Membrane</location>
        <topology evidence="1">Multi-pass membrane protein</topology>
    </subcellularLocation>
</comment>
<evidence type="ECO:0000256" key="7">
    <source>
        <dbReference type="SAM" id="Phobius"/>
    </source>
</evidence>
<feature type="chain" id="PRO_5043518528" evidence="8">
    <location>
        <begin position="24"/>
        <end position="882"/>
    </location>
</feature>
<keyword evidence="10" id="KW-1185">Reference proteome</keyword>
<evidence type="ECO:0000256" key="3">
    <source>
        <dbReference type="ARBA" id="ARBA00022692"/>
    </source>
</evidence>
<dbReference type="PANTHER" id="PTHR22730:SF1">
    <property type="entry name" value="PROMININ-LIKE PROTEIN"/>
    <property type="match status" value="1"/>
</dbReference>
<feature type="transmembrane region" description="Helical" evidence="7">
    <location>
        <begin position="778"/>
        <end position="801"/>
    </location>
</feature>
<keyword evidence="6" id="KW-0325">Glycoprotein</keyword>
<evidence type="ECO:0000256" key="2">
    <source>
        <dbReference type="ARBA" id="ARBA00006058"/>
    </source>
</evidence>
<gene>
    <name evidence="9" type="ORF">LOD99_18</name>
</gene>
<keyword evidence="8" id="KW-0732">Signal</keyword>
<dbReference type="EMBL" id="JAKMXF010000111">
    <property type="protein sequence ID" value="KAI6657271.1"/>
    <property type="molecule type" value="Genomic_DNA"/>
</dbReference>
<comment type="similarity">
    <text evidence="2">Belongs to the prominin family.</text>
</comment>
<feature type="transmembrane region" description="Helical" evidence="7">
    <location>
        <begin position="161"/>
        <end position="187"/>
    </location>
</feature>
<feature type="signal peptide" evidence="8">
    <location>
        <begin position="1"/>
        <end position="23"/>
    </location>
</feature>
<reference evidence="9 10" key="1">
    <citation type="journal article" date="2023" name="BMC Biol.">
        <title>The compact genome of the sponge Oopsacas minuta (Hexactinellida) is lacking key metazoan core genes.</title>
        <authorList>
            <person name="Santini S."/>
            <person name="Schenkelaars Q."/>
            <person name="Jourda C."/>
            <person name="Duchesne M."/>
            <person name="Belahbib H."/>
            <person name="Rocher C."/>
            <person name="Selva M."/>
            <person name="Riesgo A."/>
            <person name="Vervoort M."/>
            <person name="Leys S.P."/>
            <person name="Kodjabachian L."/>
            <person name="Le Bivic A."/>
            <person name="Borchiellini C."/>
            <person name="Claverie J.M."/>
            <person name="Renard E."/>
        </authorList>
    </citation>
    <scope>NUCLEOTIDE SEQUENCE [LARGE SCALE GENOMIC DNA]</scope>
    <source>
        <strain evidence="9">SPO-2</strain>
    </source>
</reference>
<sequence>MTPNVRPLIYLAVFLTTLSYVYTQQTYEILPNGTLILDPPPPQTNSTLLAFSNPSYLNFLYSSTDGITNGISTGLTPILDAVLEAGNSSCIAADPNAFLEVSTEDPSPLVTWLIGIVILAVFGMLMCVCVLLCCCCVFCSRCFCANCGAERSQNISPKCTLINLCVWSPILIGLLVMSIFGCIFGIISYSSLNAYISNVPTIYDNSLSFINQSLFGITDQLEFTIQTQLNATFEATILQVQGHFDTSFGNRLDGLVVELNSSVGVIEDLKTAANNLQDDLIDTTALINSLNTAAGEITTDLMNLRTQCASVSVDCSSVPDNVDTGLSTSIVPDISSPVNQLNSLDTSDLTNVVDNVTSRVDTQLNTLRDTFDNMDILSSFDIGSTFSQISDTVGQNLTMFMFNNLLSSLGQDPASVIQTYNTVSTIILVVVIIVFVLIIITVLFALVGLVISLFGYNSDARASMRSQVSNVGARLLTISGYLSFFMTWFLVPVLVVIFVLGTILTTLCQPLVDQSILNYVSPCVANLSPQIDAGEFGNISLQINISYIFEACQNGETLLSALQADELANRIINDVSDLINNEVSNLTTQINPDVISNGIIDSYMNAIEMYNTGDYNFDTANSLITDLDTTAVTQSIDNARAPIMALITQIDSSPTPLNALRASAVSLLLRLDNVENNLVPMANIRLGSIMTNLNDLTNGLNEVNATLTNAFETVTQFAANLSSLTNGLIDASVGTLEDNAVSYLAYVRDNIPQCRFLTDFYTAVVDVICLGVLRNFNALWFCLGWALIFMLLSGIFSFIVARYAVRREHESWFQEEDHSGVPAADEFRPDPNFPQPTAPATHGYLDSNFQPPPNYTYQNDNIEMTPTPVLTQMRTAEAPQAW</sequence>
<feature type="transmembrane region" description="Helical" evidence="7">
    <location>
        <begin position="426"/>
        <end position="454"/>
    </location>
</feature>